<evidence type="ECO:0000259" key="13">
    <source>
        <dbReference type="Pfam" id="PF01292"/>
    </source>
</evidence>
<evidence type="ECO:0000256" key="12">
    <source>
        <dbReference type="SAM" id="Phobius"/>
    </source>
</evidence>
<comment type="subcellular location">
    <subcellularLocation>
        <location evidence="1">Cell membrane</location>
        <topology evidence="1">Multi-pass membrane protein</topology>
    </subcellularLocation>
</comment>
<keyword evidence="15" id="KW-1185">Reference proteome</keyword>
<accession>A0ABU4PK52</accession>
<keyword evidence="11 12" id="KW-0472">Membrane</keyword>
<comment type="similarity">
    <text evidence="2">Belongs to the HupC/HyaC/HydC family.</text>
</comment>
<evidence type="ECO:0000256" key="9">
    <source>
        <dbReference type="ARBA" id="ARBA00022989"/>
    </source>
</evidence>
<evidence type="ECO:0000256" key="7">
    <source>
        <dbReference type="ARBA" id="ARBA00022723"/>
    </source>
</evidence>
<keyword evidence="7" id="KW-0479">Metal-binding</keyword>
<dbReference type="Proteomes" id="UP001279660">
    <property type="component" value="Unassembled WGS sequence"/>
</dbReference>
<protein>
    <submittedName>
        <fullName evidence="14">Cytochrome b/b6 domain-containing protein</fullName>
    </submittedName>
</protein>
<proteinExistence type="inferred from homology"/>
<evidence type="ECO:0000313" key="15">
    <source>
        <dbReference type="Proteomes" id="UP001279660"/>
    </source>
</evidence>
<evidence type="ECO:0000256" key="3">
    <source>
        <dbReference type="ARBA" id="ARBA00022448"/>
    </source>
</evidence>
<keyword evidence="3" id="KW-0813">Transport</keyword>
<gene>
    <name evidence="14" type="ORF">SIL82_04580</name>
</gene>
<feature type="transmembrane region" description="Helical" evidence="12">
    <location>
        <begin position="21"/>
        <end position="40"/>
    </location>
</feature>
<dbReference type="InterPro" id="IPR000516">
    <property type="entry name" value="Ni-dep_Hydgase_cyt-B"/>
</dbReference>
<keyword evidence="4" id="KW-1003">Cell membrane</keyword>
<keyword evidence="6 12" id="KW-0812">Transmembrane</keyword>
<comment type="caution">
    <text evidence="14">The sequence shown here is derived from an EMBL/GenBank/DDBJ whole genome shotgun (WGS) entry which is preliminary data.</text>
</comment>
<organism evidence="14 15">
    <name type="scientific">Sphingomonas echinoides</name>
    <dbReference type="NCBI Taxonomy" id="59803"/>
    <lineage>
        <taxon>Bacteria</taxon>
        <taxon>Pseudomonadati</taxon>
        <taxon>Pseudomonadota</taxon>
        <taxon>Alphaproteobacteria</taxon>
        <taxon>Sphingomonadales</taxon>
        <taxon>Sphingomonadaceae</taxon>
        <taxon>Sphingomonas</taxon>
    </lineage>
</organism>
<dbReference type="PANTHER" id="PTHR30485">
    <property type="entry name" value="NI/FE-HYDROGENASE 1 B-TYPE CYTOCHROME SUBUNIT"/>
    <property type="match status" value="1"/>
</dbReference>
<dbReference type="PANTHER" id="PTHR30485:SF1">
    <property type="entry name" value="CYTOCHROME YDHU-RELATED"/>
    <property type="match status" value="1"/>
</dbReference>
<evidence type="ECO:0000313" key="14">
    <source>
        <dbReference type="EMBL" id="MDX5983527.1"/>
    </source>
</evidence>
<keyword evidence="8" id="KW-0249">Electron transport</keyword>
<name>A0ABU4PK52_9SPHN</name>
<feature type="transmembrane region" description="Helical" evidence="12">
    <location>
        <begin position="130"/>
        <end position="150"/>
    </location>
</feature>
<dbReference type="EMBL" id="JAWXXV010000001">
    <property type="protein sequence ID" value="MDX5983527.1"/>
    <property type="molecule type" value="Genomic_DNA"/>
</dbReference>
<keyword evidence="9 12" id="KW-1133">Transmembrane helix</keyword>
<evidence type="ECO:0000256" key="1">
    <source>
        <dbReference type="ARBA" id="ARBA00004651"/>
    </source>
</evidence>
<dbReference type="Gene3D" id="1.20.950.20">
    <property type="entry name" value="Transmembrane di-heme cytochromes, Chain C"/>
    <property type="match status" value="1"/>
</dbReference>
<evidence type="ECO:0000256" key="5">
    <source>
        <dbReference type="ARBA" id="ARBA00022617"/>
    </source>
</evidence>
<sequence length="204" mass="22402">MTARSLARPRRVTIHPLIVRLCHWINAVAMIVMILSGWAIHNADPIAPFVFPNAITLGGGLIGGLQWHFAAMWVLFVNGILYLVYGFVSGRFARKLRPISLRDAVVDGIAALRRRLGHADLSVYNGVQRLLYAGVIALGVLVVASGLSIWKPVQFGWLTWLFGDFDVARIVHFAAMSGIVLFLLVHVAMSLLVPRSLLAMIRGA</sequence>
<dbReference type="SUPFAM" id="SSF81342">
    <property type="entry name" value="Transmembrane di-heme cytochromes"/>
    <property type="match status" value="1"/>
</dbReference>
<feature type="domain" description="Cytochrome b561 bacterial/Ni-hydrogenase" evidence="13">
    <location>
        <begin position="15"/>
        <end position="203"/>
    </location>
</feature>
<dbReference type="RefSeq" id="WP_010404929.1">
    <property type="nucleotide sequence ID" value="NZ_JAWXXV010000001.1"/>
</dbReference>
<evidence type="ECO:0000256" key="2">
    <source>
        <dbReference type="ARBA" id="ARBA00008622"/>
    </source>
</evidence>
<feature type="transmembrane region" description="Helical" evidence="12">
    <location>
        <begin position="67"/>
        <end position="88"/>
    </location>
</feature>
<dbReference type="Pfam" id="PF01292">
    <property type="entry name" value="Ni_hydr_CYTB"/>
    <property type="match status" value="1"/>
</dbReference>
<dbReference type="PRINTS" id="PR00161">
    <property type="entry name" value="NIHGNASECYTB"/>
</dbReference>
<feature type="transmembrane region" description="Helical" evidence="12">
    <location>
        <begin position="170"/>
        <end position="193"/>
    </location>
</feature>
<keyword evidence="10" id="KW-0408">Iron</keyword>
<evidence type="ECO:0000256" key="10">
    <source>
        <dbReference type="ARBA" id="ARBA00023004"/>
    </source>
</evidence>
<dbReference type="InterPro" id="IPR016174">
    <property type="entry name" value="Di-haem_cyt_TM"/>
</dbReference>
<dbReference type="InterPro" id="IPR051542">
    <property type="entry name" value="Hydrogenase_cytochrome"/>
</dbReference>
<keyword evidence="5" id="KW-0349">Heme</keyword>
<evidence type="ECO:0000256" key="8">
    <source>
        <dbReference type="ARBA" id="ARBA00022982"/>
    </source>
</evidence>
<dbReference type="InterPro" id="IPR011577">
    <property type="entry name" value="Cyt_b561_bac/Ni-Hgenase"/>
</dbReference>
<evidence type="ECO:0000256" key="4">
    <source>
        <dbReference type="ARBA" id="ARBA00022475"/>
    </source>
</evidence>
<reference evidence="14 15" key="1">
    <citation type="submission" date="2023-11" db="EMBL/GenBank/DDBJ databases">
        <title>MicrobeMod: A computational toolkit for identifying prokaryotic methylation and restriction-modification with nanopore sequencing.</title>
        <authorList>
            <person name="Crits-Christoph A."/>
            <person name="Kang S.C."/>
            <person name="Lee H."/>
            <person name="Ostrov N."/>
        </authorList>
    </citation>
    <scope>NUCLEOTIDE SEQUENCE [LARGE SCALE GENOMIC DNA]</scope>
    <source>
        <strain evidence="14 15">ATCC 14820</strain>
    </source>
</reference>
<evidence type="ECO:0000256" key="6">
    <source>
        <dbReference type="ARBA" id="ARBA00022692"/>
    </source>
</evidence>
<evidence type="ECO:0000256" key="11">
    <source>
        <dbReference type="ARBA" id="ARBA00023136"/>
    </source>
</evidence>